<keyword evidence="2" id="KW-1185">Reference proteome</keyword>
<gene>
    <name evidence="1" type="ORF">SAMN05443292_0506</name>
</gene>
<accession>A0A1I3DJN6</accession>
<dbReference type="RefSeq" id="WP_090078577.1">
    <property type="nucleotide sequence ID" value="NZ_FOQT01000001.1"/>
</dbReference>
<sequence>MKIKLTSILIFIFCLSFGQTNLNVQLRKIIHQTVKRANSKFSESGIDNGFYSKFPNILKKGDTISFYTTSNIPLCDLNVLFFLKSNLATINNFKNCSEPTTISTSSKFYSFKVKKDLLKIYLDSKEYLVFKIVSVEKYKTEKFGKNSYKLNFVVEKLDLKID</sequence>
<reference evidence="1 2" key="1">
    <citation type="submission" date="2016-10" db="EMBL/GenBank/DDBJ databases">
        <authorList>
            <person name="de Groot N.N."/>
        </authorList>
    </citation>
    <scope>NUCLEOTIDE SEQUENCE [LARGE SCALE GENOMIC DNA]</scope>
    <source>
        <strain evidence="1 2">DSM 26000</strain>
    </source>
</reference>
<protein>
    <submittedName>
        <fullName evidence="1">Uncharacterized protein</fullName>
    </submittedName>
</protein>
<proteinExistence type="predicted"/>
<dbReference type="STRING" id="1125876.SAMN05443292_0506"/>
<name>A0A1I3DJN6_9FLAO</name>
<evidence type="ECO:0000313" key="1">
    <source>
        <dbReference type="EMBL" id="SFH86799.1"/>
    </source>
</evidence>
<dbReference type="EMBL" id="FOQT01000001">
    <property type="protein sequence ID" value="SFH86799.1"/>
    <property type="molecule type" value="Genomic_DNA"/>
</dbReference>
<dbReference type="Proteomes" id="UP000198931">
    <property type="component" value="Unassembled WGS sequence"/>
</dbReference>
<evidence type="ECO:0000313" key="2">
    <source>
        <dbReference type="Proteomes" id="UP000198931"/>
    </source>
</evidence>
<dbReference type="AlphaFoldDB" id="A0A1I3DJN6"/>
<organism evidence="1 2">
    <name type="scientific">Halpernia frigidisoli</name>
    <dbReference type="NCBI Taxonomy" id="1125876"/>
    <lineage>
        <taxon>Bacteria</taxon>
        <taxon>Pseudomonadati</taxon>
        <taxon>Bacteroidota</taxon>
        <taxon>Flavobacteriia</taxon>
        <taxon>Flavobacteriales</taxon>
        <taxon>Weeksellaceae</taxon>
        <taxon>Chryseobacterium group</taxon>
        <taxon>Halpernia</taxon>
    </lineage>
</organism>